<sequence>MFASLSRFRRLTAVLSALALMASVLAAAPLAAADDPEPDYKATFSACEGVTAQGFEDVPVGHDNAGDIDCIAYYGITKGTSATTYSPSMSVTREQMALFLTRLAGLVGIDVAAEPDDAGFTDIGELSAESQTAINQLADLGITQGTSATTFSAGDSVRRGHMALFIARLMDHMDPMAEDSDTVFGYTPEDVGVVKVIDTDNDNIADEPGEAKSPFTDLDSVTKEAYDAITALWELGVASGISATSYGPGASITRAAMAEFMAGVLDHSNARPAGVTIQASKTTGFDDIEATVAVSYRDDMFMPMADVSIKTFFSGNDGAEEGVGDFTEEGGCQTATDCAWTDDDSLTDDAGNFYIAGAAANGTENTYYAWMGDPDGDDNNFNVDKEHASVTLSSTRDAVALKVTSDISTDSTGDNTVDIDATSSVTHTVQLVDENGDPVARSGVKISVEWVQDVAAIEAVTVYPPPAPLETDDDGKATFPSSGPKSTKGSTDARRLDTLTFKSDLDDDGATPAADTAGAPAESVVKTVQWVDTDPVLTSGEGNAPDYAVRNTADEVSIPASVTFYDQYGNTIGKGNSVLITIGTGDGSSLRRTVSSRGVASWQRGGVPVTSRNTSVPVTYTAIQDSNGGNIPITPGVTDTPVLAVDHAPDDSQRDGATVNGVYADDNRFHILGFLYTYDSNDIYIDATTEGESSEIDMDKFESLITPGSGGTGGTVQVVSYDDDGPSIFRVSSPGS</sequence>
<dbReference type="AlphaFoldDB" id="A0A6B1DXY2"/>
<accession>A0A6B1DXY2</accession>
<gene>
    <name evidence="4" type="ORF">F4Y08_15680</name>
</gene>
<proteinExistence type="predicted"/>
<feature type="domain" description="SLH" evidence="3">
    <location>
        <begin position="212"/>
        <end position="275"/>
    </location>
</feature>
<evidence type="ECO:0000313" key="4">
    <source>
        <dbReference type="EMBL" id="MYD91747.1"/>
    </source>
</evidence>
<evidence type="ECO:0000259" key="3">
    <source>
        <dbReference type="PROSITE" id="PS51272"/>
    </source>
</evidence>
<feature type="signal peptide" evidence="2">
    <location>
        <begin position="1"/>
        <end position="26"/>
    </location>
</feature>
<feature type="region of interest" description="Disordered" evidence="1">
    <location>
        <begin position="464"/>
        <end position="522"/>
    </location>
</feature>
<reference evidence="4" key="1">
    <citation type="submission" date="2019-09" db="EMBL/GenBank/DDBJ databases">
        <title>Characterisation of the sponge microbiome using genome-centric metagenomics.</title>
        <authorList>
            <person name="Engelberts J.P."/>
            <person name="Robbins S.J."/>
            <person name="De Goeij J.M."/>
            <person name="Aranda M."/>
            <person name="Bell S.C."/>
            <person name="Webster N.S."/>
        </authorList>
    </citation>
    <scope>NUCLEOTIDE SEQUENCE</scope>
    <source>
        <strain evidence="4">SB0662_bin_9</strain>
    </source>
</reference>
<name>A0A6B1DXY2_9CHLR</name>
<dbReference type="EMBL" id="VXPY01000112">
    <property type="protein sequence ID" value="MYD91747.1"/>
    <property type="molecule type" value="Genomic_DNA"/>
</dbReference>
<dbReference type="PROSITE" id="PS51272">
    <property type="entry name" value="SLH"/>
    <property type="match status" value="3"/>
</dbReference>
<feature type="chain" id="PRO_5025331887" evidence="2">
    <location>
        <begin position="27"/>
        <end position="736"/>
    </location>
</feature>
<dbReference type="Pfam" id="PF00395">
    <property type="entry name" value="SLH"/>
    <property type="match status" value="3"/>
</dbReference>
<keyword evidence="2" id="KW-0732">Signal</keyword>
<feature type="domain" description="SLH" evidence="3">
    <location>
        <begin position="51"/>
        <end position="114"/>
    </location>
</feature>
<dbReference type="InterPro" id="IPR001119">
    <property type="entry name" value="SLH_dom"/>
</dbReference>
<organism evidence="4">
    <name type="scientific">Caldilineaceae bacterium SB0662_bin_9</name>
    <dbReference type="NCBI Taxonomy" id="2605258"/>
    <lineage>
        <taxon>Bacteria</taxon>
        <taxon>Bacillati</taxon>
        <taxon>Chloroflexota</taxon>
        <taxon>Caldilineae</taxon>
        <taxon>Caldilineales</taxon>
        <taxon>Caldilineaceae</taxon>
    </lineage>
</organism>
<protein>
    <submittedName>
        <fullName evidence="4">S-layer homology domain-containing protein</fullName>
    </submittedName>
</protein>
<feature type="compositionally biased region" description="Low complexity" evidence="1">
    <location>
        <begin position="510"/>
        <end position="521"/>
    </location>
</feature>
<feature type="domain" description="SLH" evidence="3">
    <location>
        <begin position="117"/>
        <end position="180"/>
    </location>
</feature>
<evidence type="ECO:0000256" key="1">
    <source>
        <dbReference type="SAM" id="MobiDB-lite"/>
    </source>
</evidence>
<evidence type="ECO:0000256" key="2">
    <source>
        <dbReference type="SAM" id="SignalP"/>
    </source>
</evidence>
<feature type="compositionally biased region" description="Polar residues" evidence="1">
    <location>
        <begin position="479"/>
        <end position="490"/>
    </location>
</feature>
<comment type="caution">
    <text evidence="4">The sequence shown here is derived from an EMBL/GenBank/DDBJ whole genome shotgun (WGS) entry which is preliminary data.</text>
</comment>